<feature type="repeat" description="ANK" evidence="3">
    <location>
        <begin position="114"/>
        <end position="146"/>
    </location>
</feature>
<dbReference type="Gene3D" id="1.25.40.20">
    <property type="entry name" value="Ankyrin repeat-containing domain"/>
    <property type="match status" value="2"/>
</dbReference>
<comment type="caution">
    <text evidence="5">The sequence shown here is derived from an EMBL/GenBank/DDBJ whole genome shotgun (WGS) entry which is preliminary data.</text>
</comment>
<dbReference type="InterPro" id="IPR036770">
    <property type="entry name" value="Ankyrin_rpt-contain_sf"/>
</dbReference>
<gene>
    <name evidence="5" type="ORF">K8089_02185</name>
</gene>
<protein>
    <submittedName>
        <fullName evidence="5">Ankyrin repeat domain-containing protein</fullName>
    </submittedName>
</protein>
<dbReference type="PANTHER" id="PTHR24171">
    <property type="entry name" value="ANKYRIN REPEAT DOMAIN-CONTAINING PROTEIN 39-RELATED"/>
    <property type="match status" value="1"/>
</dbReference>
<dbReference type="PANTHER" id="PTHR24171:SF8">
    <property type="entry name" value="BRCA1-ASSOCIATED RING DOMAIN PROTEIN 1"/>
    <property type="match status" value="1"/>
</dbReference>
<keyword evidence="4" id="KW-0732">Signal</keyword>
<evidence type="ECO:0000256" key="2">
    <source>
        <dbReference type="ARBA" id="ARBA00023043"/>
    </source>
</evidence>
<keyword evidence="2 3" id="KW-0040">ANK repeat</keyword>
<dbReference type="GO" id="GO:0085020">
    <property type="term" value="P:protein K6-linked ubiquitination"/>
    <property type="evidence" value="ECO:0007669"/>
    <property type="project" value="TreeGrafter"/>
</dbReference>
<accession>A0A9X1TZ86</accession>
<dbReference type="RefSeq" id="WP_237601634.1">
    <property type="nucleotide sequence ID" value="NZ_JAIRBA010000003.1"/>
</dbReference>
<dbReference type="PROSITE" id="PS51257">
    <property type="entry name" value="PROKAR_LIPOPROTEIN"/>
    <property type="match status" value="1"/>
</dbReference>
<dbReference type="InterPro" id="IPR002110">
    <property type="entry name" value="Ankyrin_rpt"/>
</dbReference>
<sequence>MKTLKFTSFKMTIPMLLLAIFLTSACAQSNKKATARNTNEAVKTIEKPSVDIQTAIISGNIEAVRQHIEAGTDIDQKEAMSGATPLMTAITFNKPEIAKLLLAAGADLSIKNNDGSTALHNAAFFGRIEMVQMLIDAKADKTIRNNYGATPRETVMGDFAEIKPFYEMIMQQLKPMGFQLNLEELQKARPVIAIMLQ</sequence>
<evidence type="ECO:0000256" key="1">
    <source>
        <dbReference type="ARBA" id="ARBA00022737"/>
    </source>
</evidence>
<keyword evidence="6" id="KW-1185">Reference proteome</keyword>
<reference evidence="5" key="1">
    <citation type="submission" date="2021-09" db="EMBL/GenBank/DDBJ databases">
        <title>Genome of Aequorivita sp. strain F47161.</title>
        <authorList>
            <person name="Wang Y."/>
        </authorList>
    </citation>
    <scope>NUCLEOTIDE SEQUENCE</scope>
    <source>
        <strain evidence="5">F47161</strain>
    </source>
</reference>
<dbReference type="PROSITE" id="PS50088">
    <property type="entry name" value="ANK_REPEAT"/>
    <property type="match status" value="2"/>
</dbReference>
<dbReference type="GO" id="GO:0004842">
    <property type="term" value="F:ubiquitin-protein transferase activity"/>
    <property type="evidence" value="ECO:0007669"/>
    <property type="project" value="TreeGrafter"/>
</dbReference>
<organism evidence="5 6">
    <name type="scientific">Aequorivita vitellina</name>
    <dbReference type="NCBI Taxonomy" id="2874475"/>
    <lineage>
        <taxon>Bacteria</taxon>
        <taxon>Pseudomonadati</taxon>
        <taxon>Bacteroidota</taxon>
        <taxon>Flavobacteriia</taxon>
        <taxon>Flavobacteriales</taxon>
        <taxon>Flavobacteriaceae</taxon>
        <taxon>Aequorivita</taxon>
    </lineage>
</organism>
<feature type="chain" id="PRO_5040871164" evidence="4">
    <location>
        <begin position="28"/>
        <end position="197"/>
    </location>
</feature>
<evidence type="ECO:0000256" key="3">
    <source>
        <dbReference type="PROSITE-ProRule" id="PRU00023"/>
    </source>
</evidence>
<dbReference type="AlphaFoldDB" id="A0A9X1TZ86"/>
<dbReference type="PROSITE" id="PS50297">
    <property type="entry name" value="ANK_REP_REGION"/>
    <property type="match status" value="2"/>
</dbReference>
<evidence type="ECO:0000256" key="4">
    <source>
        <dbReference type="SAM" id="SignalP"/>
    </source>
</evidence>
<evidence type="ECO:0000313" key="6">
    <source>
        <dbReference type="Proteomes" id="UP001139461"/>
    </source>
</evidence>
<feature type="signal peptide" evidence="4">
    <location>
        <begin position="1"/>
        <end position="27"/>
    </location>
</feature>
<feature type="repeat" description="ANK" evidence="3">
    <location>
        <begin position="81"/>
        <end position="113"/>
    </location>
</feature>
<evidence type="ECO:0000313" key="5">
    <source>
        <dbReference type="EMBL" id="MCG2417814.1"/>
    </source>
</evidence>
<dbReference type="Pfam" id="PF12796">
    <property type="entry name" value="Ank_2"/>
    <property type="match status" value="1"/>
</dbReference>
<dbReference type="Proteomes" id="UP001139461">
    <property type="component" value="Unassembled WGS sequence"/>
</dbReference>
<proteinExistence type="predicted"/>
<dbReference type="SMART" id="SM00248">
    <property type="entry name" value="ANK"/>
    <property type="match status" value="2"/>
</dbReference>
<name>A0A9X1TZ86_9FLAO</name>
<keyword evidence="1" id="KW-0677">Repeat</keyword>
<dbReference type="SUPFAM" id="SSF48403">
    <property type="entry name" value="Ankyrin repeat"/>
    <property type="match status" value="1"/>
</dbReference>
<dbReference type="EMBL" id="JAIRBA010000003">
    <property type="protein sequence ID" value="MCG2417814.1"/>
    <property type="molecule type" value="Genomic_DNA"/>
</dbReference>